<dbReference type="GO" id="GO:0005886">
    <property type="term" value="C:plasma membrane"/>
    <property type="evidence" value="ECO:0007669"/>
    <property type="project" value="TreeGrafter"/>
</dbReference>
<dbReference type="PRINTS" id="PR00344">
    <property type="entry name" value="BCTRLSENSOR"/>
</dbReference>
<gene>
    <name evidence="8" type="ORF">NIES1031_11095</name>
</gene>
<dbReference type="SMART" id="SM00387">
    <property type="entry name" value="HATPase_c"/>
    <property type="match status" value="1"/>
</dbReference>
<dbReference type="InterPro" id="IPR004358">
    <property type="entry name" value="Sig_transdc_His_kin-like_C"/>
</dbReference>
<dbReference type="CDD" id="cd00082">
    <property type="entry name" value="HisKA"/>
    <property type="match status" value="1"/>
</dbReference>
<evidence type="ECO:0000256" key="3">
    <source>
        <dbReference type="ARBA" id="ARBA00022553"/>
    </source>
</evidence>
<dbReference type="Proteomes" id="UP000185984">
    <property type="component" value="Unassembled WGS sequence"/>
</dbReference>
<dbReference type="PANTHER" id="PTHR45453:SF1">
    <property type="entry name" value="PHOSPHATE REGULON SENSOR PROTEIN PHOR"/>
    <property type="match status" value="1"/>
</dbReference>
<dbReference type="InterPro" id="IPR003661">
    <property type="entry name" value="HisK_dim/P_dom"/>
</dbReference>
<keyword evidence="3" id="KW-0597">Phosphoprotein</keyword>
<evidence type="ECO:0000256" key="1">
    <source>
        <dbReference type="ARBA" id="ARBA00000085"/>
    </source>
</evidence>
<dbReference type="GO" id="GO:0000155">
    <property type="term" value="F:phosphorelay sensor kinase activity"/>
    <property type="evidence" value="ECO:0007669"/>
    <property type="project" value="InterPro"/>
</dbReference>
<dbReference type="SUPFAM" id="SSF47384">
    <property type="entry name" value="Homodimeric domain of signal transducing histidine kinase"/>
    <property type="match status" value="1"/>
</dbReference>
<dbReference type="STRING" id="247279.NIES1031_11095"/>
<dbReference type="PANTHER" id="PTHR45453">
    <property type="entry name" value="PHOSPHATE REGULON SENSOR PROTEIN PHOR"/>
    <property type="match status" value="1"/>
</dbReference>
<evidence type="ECO:0000259" key="7">
    <source>
        <dbReference type="PROSITE" id="PS50109"/>
    </source>
</evidence>
<evidence type="ECO:0000256" key="4">
    <source>
        <dbReference type="ARBA" id="ARBA00022679"/>
    </source>
</evidence>
<evidence type="ECO:0000256" key="5">
    <source>
        <dbReference type="ARBA" id="ARBA00022777"/>
    </source>
</evidence>
<keyword evidence="4" id="KW-0808">Transferase</keyword>
<dbReference type="SUPFAM" id="SSF55874">
    <property type="entry name" value="ATPase domain of HSP90 chaperone/DNA topoisomerase II/histidine kinase"/>
    <property type="match status" value="1"/>
</dbReference>
<dbReference type="Gene3D" id="1.10.287.130">
    <property type="match status" value="1"/>
</dbReference>
<dbReference type="GO" id="GO:0004721">
    <property type="term" value="F:phosphoprotein phosphatase activity"/>
    <property type="evidence" value="ECO:0007669"/>
    <property type="project" value="TreeGrafter"/>
</dbReference>
<name>A0A1U7HSF1_9CHRO</name>
<protein>
    <recommendedName>
        <fullName evidence="2">histidine kinase</fullName>
        <ecNumber evidence="2">2.7.13.3</ecNumber>
    </recommendedName>
</protein>
<evidence type="ECO:0000313" key="9">
    <source>
        <dbReference type="Proteomes" id="UP000185984"/>
    </source>
</evidence>
<organism evidence="8 9">
    <name type="scientific">Chroogloeocystis siderophila 5.2 s.c.1</name>
    <dbReference type="NCBI Taxonomy" id="247279"/>
    <lineage>
        <taxon>Bacteria</taxon>
        <taxon>Bacillati</taxon>
        <taxon>Cyanobacteriota</taxon>
        <taxon>Cyanophyceae</taxon>
        <taxon>Oscillatoriophycideae</taxon>
        <taxon>Chroococcales</taxon>
        <taxon>Chroococcaceae</taxon>
        <taxon>Chroogloeocystis</taxon>
    </lineage>
</organism>
<sequence>MALLEFLLGLAIGLGIWLWQYTQFQKRLRQVLHRLPSEATEISLPSINLLQRAILKQKEHNAELQAKIDLSKYLLEVAPIGYIEVDEENQLLCCNPQAQQLLNIQKWNPRQVRLLLELVRSYELDYLIELTRDQQQPQVKEWVFHPTSTNAVSPGEAQSRTLRAFGYSLPEGRVGVFIENRQPLVELAQSRDRTLSDLAHELKTPLTSIRLVAETLHDQLQPPLQRWAARILPEIDRLINLVQDWLELNQLEANSKLNRQRVELRSLISAVWETLEPLAKNKQMQLSYSGPEAVWLNADESRLFRLFLNLFDNSIKYSPPQGKVEVKLSLSMLAAEQVQIDIIDSGPGFPSTDLPHVFDRLYRGDPSRTRQETFTHPSCPVSTGCGLGLAIARQIVLAHGGTIKAMNHPQTGGAWLQVLLPEVLANPQN</sequence>
<evidence type="ECO:0000313" key="8">
    <source>
        <dbReference type="EMBL" id="OKH26454.1"/>
    </source>
</evidence>
<proteinExistence type="predicted"/>
<dbReference type="EMBL" id="MRCC01000008">
    <property type="protein sequence ID" value="OKH26454.1"/>
    <property type="molecule type" value="Genomic_DNA"/>
</dbReference>
<dbReference type="CDD" id="cd00075">
    <property type="entry name" value="HATPase"/>
    <property type="match status" value="1"/>
</dbReference>
<comment type="catalytic activity">
    <reaction evidence="1">
        <text>ATP + protein L-histidine = ADP + protein N-phospho-L-histidine.</text>
        <dbReference type="EC" id="2.7.13.3"/>
    </reaction>
</comment>
<dbReference type="SMART" id="SM00388">
    <property type="entry name" value="HisKA"/>
    <property type="match status" value="1"/>
</dbReference>
<comment type="caution">
    <text evidence="8">The sequence shown here is derived from an EMBL/GenBank/DDBJ whole genome shotgun (WGS) entry which is preliminary data.</text>
</comment>
<dbReference type="InterPro" id="IPR005467">
    <property type="entry name" value="His_kinase_dom"/>
</dbReference>
<accession>A0A1U7HSF1</accession>
<dbReference type="InterPro" id="IPR050351">
    <property type="entry name" value="BphY/WalK/GraS-like"/>
</dbReference>
<dbReference type="InterPro" id="IPR003594">
    <property type="entry name" value="HATPase_dom"/>
</dbReference>
<keyword evidence="6" id="KW-0902">Two-component regulatory system</keyword>
<evidence type="ECO:0000256" key="2">
    <source>
        <dbReference type="ARBA" id="ARBA00012438"/>
    </source>
</evidence>
<keyword evidence="5 8" id="KW-0418">Kinase</keyword>
<evidence type="ECO:0000256" key="6">
    <source>
        <dbReference type="ARBA" id="ARBA00023012"/>
    </source>
</evidence>
<dbReference type="Pfam" id="PF00512">
    <property type="entry name" value="HisKA"/>
    <property type="match status" value="1"/>
</dbReference>
<dbReference type="GO" id="GO:0016036">
    <property type="term" value="P:cellular response to phosphate starvation"/>
    <property type="evidence" value="ECO:0007669"/>
    <property type="project" value="TreeGrafter"/>
</dbReference>
<feature type="domain" description="Histidine kinase" evidence="7">
    <location>
        <begin position="197"/>
        <end position="424"/>
    </location>
</feature>
<dbReference type="Gene3D" id="3.30.565.10">
    <property type="entry name" value="Histidine kinase-like ATPase, C-terminal domain"/>
    <property type="match status" value="1"/>
</dbReference>
<keyword evidence="9" id="KW-1185">Reference proteome</keyword>
<dbReference type="InterPro" id="IPR036890">
    <property type="entry name" value="HATPase_C_sf"/>
</dbReference>
<dbReference type="EC" id="2.7.13.3" evidence="2"/>
<dbReference type="AlphaFoldDB" id="A0A1U7HSF1"/>
<reference evidence="8 9" key="1">
    <citation type="submission" date="2016-11" db="EMBL/GenBank/DDBJ databases">
        <title>Draft Genome Sequences of Nine Cyanobacterial Strains from Diverse Habitats.</title>
        <authorList>
            <person name="Zhu T."/>
            <person name="Hou S."/>
            <person name="Lu X."/>
            <person name="Hess W.R."/>
        </authorList>
    </citation>
    <scope>NUCLEOTIDE SEQUENCE [LARGE SCALE GENOMIC DNA]</scope>
    <source>
        <strain evidence="8 9">5.2 s.c.1</strain>
    </source>
</reference>
<dbReference type="Pfam" id="PF02518">
    <property type="entry name" value="HATPase_c"/>
    <property type="match status" value="1"/>
</dbReference>
<dbReference type="InterPro" id="IPR036097">
    <property type="entry name" value="HisK_dim/P_sf"/>
</dbReference>
<dbReference type="PROSITE" id="PS50109">
    <property type="entry name" value="HIS_KIN"/>
    <property type="match status" value="1"/>
</dbReference>
<dbReference type="OrthoDB" id="9773956at2"/>